<proteinExistence type="predicted"/>
<reference evidence="2" key="1">
    <citation type="submission" date="2021-02" db="EMBL/GenBank/DDBJ databases">
        <authorList>
            <person name="Nowell W R."/>
        </authorList>
    </citation>
    <scope>NUCLEOTIDE SEQUENCE</scope>
</reference>
<gene>
    <name evidence="2" type="ORF">IZO911_LOCUS21014</name>
</gene>
<dbReference type="Gene3D" id="1.10.10.1070">
    <property type="entry name" value="Zinc finger, BED domain-containing"/>
    <property type="match status" value="1"/>
</dbReference>
<evidence type="ECO:0000256" key="1">
    <source>
        <dbReference type="SAM" id="MobiDB-lite"/>
    </source>
</evidence>
<evidence type="ECO:0000313" key="3">
    <source>
        <dbReference type="Proteomes" id="UP000663860"/>
    </source>
</evidence>
<name>A0A814LD83_9BILA</name>
<dbReference type="AlphaFoldDB" id="A0A814LD83"/>
<accession>A0A814LD83</accession>
<sequence>MSTDASSSSSSSPSSLSSHSNSHTFILEKTKHLLLIGKHKYQVIKNEAETKALWWRAYSYSAHLNDNNELKRIPGFVSCFKCMNTYLYNRLSGSKRFKQHADKCFSLVKDTTSSSITFSSSKQTTLNNMGFTKGVKITESDVTKIKDLSVKCICSDIRRFSILDDSDFRNLAKEFIRLGAVYGTFDINNASRGEKNISRHIMIFAGNLRRQALQKYLEFSRIDSLPNVNIGFDCGNNFVCVFKPFQPIFCYRHRLKNVVKIDFFQNEKKKIKVTAGCATDKSNTEQTTIAASIKNGNHESSDDKSESSSDDECDHATALSIIK</sequence>
<feature type="region of interest" description="Disordered" evidence="1">
    <location>
        <begin position="1"/>
        <end position="20"/>
    </location>
</feature>
<evidence type="ECO:0000313" key="2">
    <source>
        <dbReference type="EMBL" id="CAF1063577.1"/>
    </source>
</evidence>
<feature type="compositionally biased region" description="Basic and acidic residues" evidence="1">
    <location>
        <begin position="296"/>
        <end position="307"/>
    </location>
</feature>
<dbReference type="EMBL" id="CAJNOE010000223">
    <property type="protein sequence ID" value="CAF1063577.1"/>
    <property type="molecule type" value="Genomic_DNA"/>
</dbReference>
<dbReference type="SUPFAM" id="SSF140996">
    <property type="entry name" value="Hermes dimerisation domain"/>
    <property type="match status" value="1"/>
</dbReference>
<comment type="caution">
    <text evidence="2">The sequence shown here is derived from an EMBL/GenBank/DDBJ whole genome shotgun (WGS) entry which is preliminary data.</text>
</comment>
<feature type="region of interest" description="Disordered" evidence="1">
    <location>
        <begin position="288"/>
        <end position="323"/>
    </location>
</feature>
<dbReference type="Proteomes" id="UP000663860">
    <property type="component" value="Unassembled WGS sequence"/>
</dbReference>
<organism evidence="2 3">
    <name type="scientific">Adineta steineri</name>
    <dbReference type="NCBI Taxonomy" id="433720"/>
    <lineage>
        <taxon>Eukaryota</taxon>
        <taxon>Metazoa</taxon>
        <taxon>Spiralia</taxon>
        <taxon>Gnathifera</taxon>
        <taxon>Rotifera</taxon>
        <taxon>Eurotatoria</taxon>
        <taxon>Bdelloidea</taxon>
        <taxon>Adinetida</taxon>
        <taxon>Adinetidae</taxon>
        <taxon>Adineta</taxon>
    </lineage>
</organism>
<protein>
    <submittedName>
        <fullName evidence="2">Uncharacterized protein</fullName>
    </submittedName>
</protein>